<sequence>MKEITVKGKPLWVILEIQSDTHFAMPVRIFNEEGMQYQEQWRRIRKQHREKRDLKGAEYVSGFGKSDRLIPVVTIVLHLGSDPWMGPCCLQEMMDLSHYPEHVRKGIGGAPLYLVDVRRYPHPELFQTDLGCVFGFLKYSGEKDKLRNFIDSHPKEFSHLPEDAYDFISVMAGDRELAEMKAKNKNAKGDYNMCQAIRDMIQEGYQNGHAAGQRSGIHLMKQIYRLQTSGKDRREIARICGLSERQLDDILKEEP</sequence>
<reference evidence="1" key="2">
    <citation type="journal article" date="2021" name="PeerJ">
        <title>Extensive microbial diversity within the chicken gut microbiome revealed by metagenomics and culture.</title>
        <authorList>
            <person name="Gilroy R."/>
            <person name="Ravi A."/>
            <person name="Getino M."/>
            <person name="Pursley I."/>
            <person name="Horton D.L."/>
            <person name="Alikhan N.F."/>
            <person name="Baker D."/>
            <person name="Gharbi K."/>
            <person name="Hall N."/>
            <person name="Watson M."/>
            <person name="Adriaenssens E.M."/>
            <person name="Foster-Nyarko E."/>
            <person name="Jarju S."/>
            <person name="Secka A."/>
            <person name="Antonio M."/>
            <person name="Oren A."/>
            <person name="Chaudhuri R.R."/>
            <person name="La Ragione R."/>
            <person name="Hildebrand F."/>
            <person name="Pallen M.J."/>
        </authorList>
    </citation>
    <scope>NUCLEOTIDE SEQUENCE</scope>
    <source>
        <strain evidence="1">ChiBcec2-4451</strain>
    </source>
</reference>
<protein>
    <submittedName>
        <fullName evidence="1">Rpn family recombination-promoting nuclease/putative transposase</fullName>
    </submittedName>
</protein>
<evidence type="ECO:0000313" key="2">
    <source>
        <dbReference type="Proteomes" id="UP000886723"/>
    </source>
</evidence>
<name>A0A9D1NSW3_9FIRM</name>
<evidence type="ECO:0000313" key="1">
    <source>
        <dbReference type="EMBL" id="HIV12364.1"/>
    </source>
</evidence>
<reference evidence="1" key="1">
    <citation type="submission" date="2020-10" db="EMBL/GenBank/DDBJ databases">
        <authorList>
            <person name="Gilroy R."/>
        </authorList>
    </citation>
    <scope>NUCLEOTIDE SEQUENCE</scope>
    <source>
        <strain evidence="1">ChiBcec2-4451</strain>
    </source>
</reference>
<dbReference type="Proteomes" id="UP000886723">
    <property type="component" value="Unassembled WGS sequence"/>
</dbReference>
<accession>A0A9D1NSW3</accession>
<proteinExistence type="predicted"/>
<organism evidence="1 2">
    <name type="scientific">Candidatus Pullilachnospira stercoravium</name>
    <dbReference type="NCBI Taxonomy" id="2840913"/>
    <lineage>
        <taxon>Bacteria</taxon>
        <taxon>Bacillati</taxon>
        <taxon>Bacillota</taxon>
        <taxon>Clostridia</taxon>
        <taxon>Lachnospirales</taxon>
        <taxon>Lachnospiraceae</taxon>
        <taxon>Lachnospiraceae incertae sedis</taxon>
        <taxon>Candidatus Pullilachnospira</taxon>
    </lineage>
</organism>
<dbReference type="AlphaFoldDB" id="A0A9D1NSW3"/>
<dbReference type="EMBL" id="DVON01000093">
    <property type="protein sequence ID" value="HIV12364.1"/>
    <property type="molecule type" value="Genomic_DNA"/>
</dbReference>
<gene>
    <name evidence="1" type="ORF">IAA63_04385</name>
</gene>
<comment type="caution">
    <text evidence="1">The sequence shown here is derived from an EMBL/GenBank/DDBJ whole genome shotgun (WGS) entry which is preliminary data.</text>
</comment>